<organism evidence="2 3">
    <name type="scientific">Apiospora saccharicola</name>
    <dbReference type="NCBI Taxonomy" id="335842"/>
    <lineage>
        <taxon>Eukaryota</taxon>
        <taxon>Fungi</taxon>
        <taxon>Dikarya</taxon>
        <taxon>Ascomycota</taxon>
        <taxon>Pezizomycotina</taxon>
        <taxon>Sordariomycetes</taxon>
        <taxon>Xylariomycetidae</taxon>
        <taxon>Amphisphaeriales</taxon>
        <taxon>Apiosporaceae</taxon>
        <taxon>Apiospora</taxon>
    </lineage>
</organism>
<dbReference type="EMBL" id="JAQQWM010000009">
    <property type="protein sequence ID" value="KAK8046115.1"/>
    <property type="molecule type" value="Genomic_DNA"/>
</dbReference>
<proteinExistence type="predicted"/>
<evidence type="ECO:0000313" key="3">
    <source>
        <dbReference type="Proteomes" id="UP001446871"/>
    </source>
</evidence>
<keyword evidence="3" id="KW-1185">Reference proteome</keyword>
<gene>
    <name evidence="2" type="ORF">PG996_014179</name>
</gene>
<dbReference type="InterPro" id="IPR045518">
    <property type="entry name" value="2EXR"/>
</dbReference>
<sequence>MSDPEDISWDQAQPPVLSNQDAEFHRFARLPPEIRCQIWRASWTPRKFMPFEYGISRMSPGRNDVRRLLRARLPVTACVNHESRWETLRKYSRIPASSPRLSHGIVIYDNRSDFMNFEIDAIRFDCCPLGRIPAGKFPSAVLQQIQRIEATLPCWNTAYPIECSWGHKPFDNFLRYVVAAYFPSLRELAVELNLCLNTLHNVSFLIRGASGMEVVQTLGEKPLFIRTAGGGGFHIFMSANSHRGGQWKTAKLLFVKEQEAARYQNSASADPENYRDFLDRLGAYLWHIFAIEGFLWGDPAVWDLLRHHPQNFLC</sequence>
<dbReference type="PANTHER" id="PTHR35910:SF1">
    <property type="entry name" value="2EXR DOMAIN-CONTAINING PROTEIN"/>
    <property type="match status" value="1"/>
</dbReference>
<protein>
    <recommendedName>
        <fullName evidence="1">2EXR domain-containing protein</fullName>
    </recommendedName>
</protein>
<name>A0ABR1TJM5_9PEZI</name>
<dbReference type="Pfam" id="PF20150">
    <property type="entry name" value="2EXR"/>
    <property type="match status" value="1"/>
</dbReference>
<dbReference type="PANTHER" id="PTHR35910">
    <property type="entry name" value="2EXR DOMAIN-CONTAINING PROTEIN"/>
    <property type="match status" value="1"/>
</dbReference>
<accession>A0ABR1TJM5</accession>
<dbReference type="Proteomes" id="UP001446871">
    <property type="component" value="Unassembled WGS sequence"/>
</dbReference>
<evidence type="ECO:0000259" key="1">
    <source>
        <dbReference type="Pfam" id="PF20150"/>
    </source>
</evidence>
<evidence type="ECO:0000313" key="2">
    <source>
        <dbReference type="EMBL" id="KAK8046115.1"/>
    </source>
</evidence>
<feature type="domain" description="2EXR" evidence="1">
    <location>
        <begin position="24"/>
        <end position="121"/>
    </location>
</feature>
<comment type="caution">
    <text evidence="2">The sequence shown here is derived from an EMBL/GenBank/DDBJ whole genome shotgun (WGS) entry which is preliminary data.</text>
</comment>
<reference evidence="2 3" key="1">
    <citation type="submission" date="2023-01" db="EMBL/GenBank/DDBJ databases">
        <title>Analysis of 21 Apiospora genomes using comparative genomics revels a genus with tremendous synthesis potential of carbohydrate active enzymes and secondary metabolites.</title>
        <authorList>
            <person name="Sorensen T."/>
        </authorList>
    </citation>
    <scope>NUCLEOTIDE SEQUENCE [LARGE SCALE GENOMIC DNA]</scope>
    <source>
        <strain evidence="2 3">CBS 83171</strain>
    </source>
</reference>